<evidence type="ECO:0000256" key="11">
    <source>
        <dbReference type="ARBA" id="ARBA00022786"/>
    </source>
</evidence>
<evidence type="ECO:0000256" key="3">
    <source>
        <dbReference type="ARBA" id="ARBA00003976"/>
    </source>
</evidence>
<evidence type="ECO:0000259" key="15">
    <source>
        <dbReference type="PROSITE" id="PS50089"/>
    </source>
</evidence>
<feature type="domain" description="RING-type" evidence="15">
    <location>
        <begin position="636"/>
        <end position="681"/>
    </location>
</feature>
<dbReference type="InterPro" id="IPR044066">
    <property type="entry name" value="TRIAD_supradom"/>
</dbReference>
<evidence type="ECO:0000313" key="18">
    <source>
        <dbReference type="EMBL" id="KAH7514988.1"/>
    </source>
</evidence>
<dbReference type="GO" id="GO:0016567">
    <property type="term" value="P:protein ubiquitination"/>
    <property type="evidence" value="ECO:0007669"/>
    <property type="project" value="InterPro"/>
</dbReference>
<dbReference type="PROSITE" id="PS50089">
    <property type="entry name" value="ZF_RING_2"/>
    <property type="match status" value="1"/>
</dbReference>
<comment type="catalytic activity">
    <reaction evidence="1">
        <text>[E2 ubiquitin-conjugating enzyme]-S-ubiquitinyl-L-cysteine + [acceptor protein]-L-lysine = [E2 ubiquitin-conjugating enzyme]-L-cysteine + [acceptor protein]-N(6)-ubiquitinyl-L-lysine.</text>
        <dbReference type="EC" id="2.3.2.31"/>
    </reaction>
</comment>
<dbReference type="FunFam" id="3.30.40.10:FF:000358">
    <property type="entry name" value="RBR-type E3 ubiquitin transferase"/>
    <property type="match status" value="1"/>
</dbReference>
<dbReference type="EC" id="2.3.2.31" evidence="6"/>
<evidence type="ECO:0000256" key="9">
    <source>
        <dbReference type="ARBA" id="ARBA00022737"/>
    </source>
</evidence>
<comment type="similarity">
    <text evidence="5">Belongs to the RBR family. Ariadne subfamily.</text>
</comment>
<dbReference type="Proteomes" id="UP000813462">
    <property type="component" value="Unassembled WGS sequence"/>
</dbReference>
<dbReference type="GO" id="GO:0008270">
    <property type="term" value="F:zinc ion binding"/>
    <property type="evidence" value="ECO:0007669"/>
    <property type="project" value="UniProtKB-KW"/>
</dbReference>
<keyword evidence="12" id="KW-0862">Zinc</keyword>
<keyword evidence="11" id="KW-0833">Ubl conjugation pathway</keyword>
<dbReference type="SMART" id="SM00184">
    <property type="entry name" value="RING"/>
    <property type="match status" value="3"/>
</dbReference>
<dbReference type="GO" id="GO:0061630">
    <property type="term" value="F:ubiquitin protein ligase activity"/>
    <property type="evidence" value="ECO:0007669"/>
    <property type="project" value="UniProtKB-EC"/>
</dbReference>
<evidence type="ECO:0000256" key="8">
    <source>
        <dbReference type="ARBA" id="ARBA00022723"/>
    </source>
</evidence>
<dbReference type="Pfam" id="PF26200">
    <property type="entry name" value="Rcat_RNF216"/>
    <property type="match status" value="1"/>
</dbReference>
<keyword evidence="9" id="KW-0677">Repeat</keyword>
<evidence type="ECO:0000256" key="6">
    <source>
        <dbReference type="ARBA" id="ARBA00012251"/>
    </source>
</evidence>
<comment type="pathway">
    <text evidence="4">Protein modification; protein ubiquitination.</text>
</comment>
<feature type="domain" description="RING-type" evidence="17">
    <location>
        <begin position="632"/>
        <end position="857"/>
    </location>
</feature>
<dbReference type="SUPFAM" id="SSF57850">
    <property type="entry name" value="RING/U-box"/>
    <property type="match status" value="4"/>
</dbReference>
<dbReference type="CDD" id="cd23134">
    <property type="entry name" value="RING-HC_ITT1-like"/>
    <property type="match status" value="1"/>
</dbReference>
<evidence type="ECO:0000256" key="7">
    <source>
        <dbReference type="ARBA" id="ARBA00022679"/>
    </source>
</evidence>
<dbReference type="CDD" id="cd20341">
    <property type="entry name" value="BRcat_RBR_RNF14"/>
    <property type="match status" value="1"/>
</dbReference>
<dbReference type="Gene3D" id="3.30.40.10">
    <property type="entry name" value="Zinc/RING finger domain, C3HC4 (zinc finger)"/>
    <property type="match status" value="1"/>
</dbReference>
<dbReference type="PROSITE" id="PS50908">
    <property type="entry name" value="RWD"/>
    <property type="match status" value="1"/>
</dbReference>
<dbReference type="EMBL" id="JAEACU010000011">
    <property type="protein sequence ID" value="KAH7514988.1"/>
    <property type="molecule type" value="Genomic_DNA"/>
</dbReference>
<dbReference type="Gene3D" id="1.20.120.1750">
    <property type="match status" value="1"/>
</dbReference>
<gene>
    <name evidence="18" type="ORF">FEM48_Zijuj11G0148700</name>
</gene>
<evidence type="ECO:0000256" key="2">
    <source>
        <dbReference type="ARBA" id="ARBA00001947"/>
    </source>
</evidence>
<comment type="function">
    <text evidence="3">Might act as an E3 ubiquitin-protein ligase, or as part of E3 complex, which accepts ubiquitin from specific E2 ubiquitin-conjugating enzymes and then transfers it to substrates.</text>
</comment>
<feature type="region of interest" description="Disordered" evidence="14">
    <location>
        <begin position="1"/>
        <end position="20"/>
    </location>
</feature>
<comment type="caution">
    <text evidence="18">The sequence shown here is derived from an EMBL/GenBank/DDBJ whole genome shotgun (WGS) entry which is preliminary data.</text>
</comment>
<evidence type="ECO:0000256" key="4">
    <source>
        <dbReference type="ARBA" id="ARBA00004906"/>
    </source>
</evidence>
<dbReference type="InterPro" id="IPR001841">
    <property type="entry name" value="Znf_RING"/>
</dbReference>
<dbReference type="InterPro" id="IPR016135">
    <property type="entry name" value="UBQ-conjugating_enzyme/RWD"/>
</dbReference>
<dbReference type="InterPro" id="IPR002867">
    <property type="entry name" value="IBR_dom"/>
</dbReference>
<reference evidence="18" key="1">
    <citation type="journal article" date="2021" name="Front. Plant Sci.">
        <title>Chromosome-Scale Genome Assembly for Chinese Sour Jujube and Insights Into Its Genome Evolution and Domestication Signature.</title>
        <authorList>
            <person name="Shen L.-Y."/>
            <person name="Luo H."/>
            <person name="Wang X.-L."/>
            <person name="Wang X.-M."/>
            <person name="Qiu X.-J."/>
            <person name="Liu H."/>
            <person name="Zhou S.-S."/>
            <person name="Jia K.-H."/>
            <person name="Nie S."/>
            <person name="Bao Y.-T."/>
            <person name="Zhang R.-G."/>
            <person name="Yun Q.-Z."/>
            <person name="Chai Y.-H."/>
            <person name="Lu J.-Y."/>
            <person name="Li Y."/>
            <person name="Zhao S.-W."/>
            <person name="Mao J.-F."/>
            <person name="Jia S.-G."/>
            <person name="Mao Y.-M."/>
        </authorList>
    </citation>
    <scope>NUCLEOTIDE SEQUENCE</scope>
    <source>
        <strain evidence="18">AT0</strain>
        <tissue evidence="18">Leaf</tissue>
    </source>
</reference>
<dbReference type="CDD" id="cd23820">
    <property type="entry name" value="RWD_RNF14"/>
    <property type="match status" value="1"/>
</dbReference>
<feature type="compositionally biased region" description="Basic and acidic residues" evidence="14">
    <location>
        <begin position="363"/>
        <end position="384"/>
    </location>
</feature>
<dbReference type="AlphaFoldDB" id="A0A978UJK7"/>
<evidence type="ECO:0000259" key="17">
    <source>
        <dbReference type="PROSITE" id="PS51873"/>
    </source>
</evidence>
<dbReference type="Gene3D" id="3.10.110.10">
    <property type="entry name" value="Ubiquitin Conjugating Enzyme"/>
    <property type="match status" value="1"/>
</dbReference>
<dbReference type="PROSITE" id="PS00518">
    <property type="entry name" value="ZF_RING_1"/>
    <property type="match status" value="1"/>
</dbReference>
<accession>A0A978UJK7</accession>
<organism evidence="18 19">
    <name type="scientific">Ziziphus jujuba var. spinosa</name>
    <dbReference type="NCBI Taxonomy" id="714518"/>
    <lineage>
        <taxon>Eukaryota</taxon>
        <taxon>Viridiplantae</taxon>
        <taxon>Streptophyta</taxon>
        <taxon>Embryophyta</taxon>
        <taxon>Tracheophyta</taxon>
        <taxon>Spermatophyta</taxon>
        <taxon>Magnoliopsida</taxon>
        <taxon>eudicotyledons</taxon>
        <taxon>Gunneridae</taxon>
        <taxon>Pentapetalae</taxon>
        <taxon>rosids</taxon>
        <taxon>fabids</taxon>
        <taxon>Rosales</taxon>
        <taxon>Rhamnaceae</taxon>
        <taxon>Paliureae</taxon>
        <taxon>Ziziphus</taxon>
    </lineage>
</organism>
<evidence type="ECO:0000313" key="19">
    <source>
        <dbReference type="Proteomes" id="UP000813462"/>
    </source>
</evidence>
<evidence type="ECO:0000256" key="1">
    <source>
        <dbReference type="ARBA" id="ARBA00001798"/>
    </source>
</evidence>
<dbReference type="PANTHER" id="PTHR11685">
    <property type="entry name" value="RBR FAMILY RING FINGER AND IBR DOMAIN-CONTAINING"/>
    <property type="match status" value="1"/>
</dbReference>
<feature type="region of interest" description="Disordered" evidence="14">
    <location>
        <begin position="35"/>
        <end position="102"/>
    </location>
</feature>
<dbReference type="InterPro" id="IPR013083">
    <property type="entry name" value="Znf_RING/FYVE/PHD"/>
</dbReference>
<feature type="domain" description="RWD" evidence="16">
    <location>
        <begin position="444"/>
        <end position="581"/>
    </location>
</feature>
<name>A0A978UJK7_ZIZJJ</name>
<evidence type="ECO:0000256" key="5">
    <source>
        <dbReference type="ARBA" id="ARBA00005884"/>
    </source>
</evidence>
<dbReference type="SMART" id="SM00647">
    <property type="entry name" value="IBR"/>
    <property type="match status" value="2"/>
</dbReference>
<dbReference type="SMART" id="SM00591">
    <property type="entry name" value="RWD"/>
    <property type="match status" value="1"/>
</dbReference>
<dbReference type="PROSITE" id="PS51873">
    <property type="entry name" value="TRIAD"/>
    <property type="match status" value="1"/>
</dbReference>
<dbReference type="InterPro" id="IPR031127">
    <property type="entry name" value="E3_UB_ligase_RBR"/>
</dbReference>
<dbReference type="InterPro" id="IPR006575">
    <property type="entry name" value="RWD_dom"/>
</dbReference>
<keyword evidence="8" id="KW-0479">Metal-binding</keyword>
<dbReference type="FunFam" id="1.20.120.1750:FF:000029">
    <property type="entry name" value="RBR-type E3 ubiquitin transferase"/>
    <property type="match status" value="1"/>
</dbReference>
<feature type="compositionally biased region" description="Polar residues" evidence="14">
    <location>
        <begin position="45"/>
        <end position="70"/>
    </location>
</feature>
<dbReference type="Pfam" id="PF01485">
    <property type="entry name" value="IBR"/>
    <property type="match status" value="1"/>
</dbReference>
<comment type="cofactor">
    <cofactor evidence="2">
        <name>Zn(2+)</name>
        <dbReference type="ChEBI" id="CHEBI:29105"/>
    </cofactor>
</comment>
<feature type="region of interest" description="Disordered" evidence="14">
    <location>
        <begin position="342"/>
        <end position="389"/>
    </location>
</feature>
<proteinExistence type="inferred from homology"/>
<dbReference type="SUPFAM" id="SSF54495">
    <property type="entry name" value="UBC-like"/>
    <property type="match status" value="1"/>
</dbReference>
<sequence length="940" mass="107502">MMNTGGGGERRRRRRRHGRHLRFHDDHETWIAKPVGEGDHIPTLDSGSAPSVCSTSSRRLLQNPESTTAAATDWGVEPQFAEKTEEQEEEQEKQGNLAANNGMREEKIEEMFESNKEVDDIVSRLVMLQLGAEEPELSEDQLRINDQSQEDEIHIHIELPNEITVTTKSSFSGDLKTLSGISVTCHTHSKFSIFDRLCWRVYYLNHTQVMYHPILDSLRFPLCTNCSFQVCSQAMIKTGRGGRKQGNTTFEDNDESWILKPVDEHGDYHPLALELDSDYSLSLSSTSQTQTEILQPNIISKGVSLLDFLRTTSKNSQKSKWVSRNRHANVVKPQFVKKSEVGSSNSEVGILESEVGSMSVSERLNREHENGEQEKQEKEGKEGDGNGLASEIEVREDGIEQMFESSKEVDDNDIFSRLEGLQMGLEEPELSEEQLKINDLSQEDELLAMESIYGENVFILDDRQSGLRTFQIHIHIEVPSEIAVTAKLNSSGDLNNTISNSSDGYSYSFKVQHLPPIVLTCLLPKSYPSHLPPCFTLCVRWLDPSRILNLCSMLDSIWKEQIGQEVIYQWVEWLHDSSLSHLGSDREIMLGPYGERHSEDKRAVSKCVSPDVDVPFIRRYNDEKLRENFQRNLHECCICFSEFAGTEFVRLPCLHFFCFKCMKSYSNTHVKEGIISKLQCPGEECMGMIPPNLLKRLLGDEEYEQWESLMLQKSLESMPDVVYCPRCESPCTEDADQHAQCSQCFFSFCTLCKDRRHVGVECMTPELKLKILEERQNSSQLKDDQKKRELEMINEILSVKEILRDSKQCPACKMAISRTEGCNKMVCNNCGQFFCYHCNKAIDGYDHYSEGNCNLFPQEMIKGWEERINPYLDMDEVPDEPFDELVRPCPNCRQVNAKVGNNNHLLCWACEIHYCYLCRKIVRRAAQHYGPKGCKQHTVG</sequence>
<evidence type="ECO:0000256" key="14">
    <source>
        <dbReference type="SAM" id="MobiDB-lite"/>
    </source>
</evidence>
<keyword evidence="10 13" id="KW-0863">Zinc-finger</keyword>
<evidence type="ECO:0000256" key="13">
    <source>
        <dbReference type="PROSITE-ProRule" id="PRU00175"/>
    </source>
</evidence>
<keyword evidence="7" id="KW-0808">Transferase</keyword>
<dbReference type="Pfam" id="PF05773">
    <property type="entry name" value="RWD"/>
    <property type="match status" value="1"/>
</dbReference>
<evidence type="ECO:0000256" key="12">
    <source>
        <dbReference type="ARBA" id="ARBA00022833"/>
    </source>
</evidence>
<evidence type="ECO:0000256" key="10">
    <source>
        <dbReference type="ARBA" id="ARBA00022771"/>
    </source>
</evidence>
<protein>
    <recommendedName>
        <fullName evidence="6">RBR-type E3 ubiquitin transferase</fullName>
        <ecNumber evidence="6">2.3.2.31</ecNumber>
    </recommendedName>
</protein>
<dbReference type="InterPro" id="IPR017907">
    <property type="entry name" value="Znf_RING_CS"/>
</dbReference>
<evidence type="ECO:0000259" key="16">
    <source>
        <dbReference type="PROSITE" id="PS50908"/>
    </source>
</evidence>
<feature type="compositionally biased region" description="Basic residues" evidence="14">
    <location>
        <begin position="10"/>
        <end position="20"/>
    </location>
</feature>